<keyword evidence="5" id="KW-1185">Reference proteome</keyword>
<feature type="compositionally biased region" description="Polar residues" evidence="2">
    <location>
        <begin position="352"/>
        <end position="361"/>
    </location>
</feature>
<feature type="region of interest" description="Disordered" evidence="2">
    <location>
        <begin position="162"/>
        <end position="280"/>
    </location>
</feature>
<feature type="compositionally biased region" description="Basic and acidic residues" evidence="2">
    <location>
        <begin position="267"/>
        <end position="280"/>
    </location>
</feature>
<evidence type="ECO:0000313" key="5">
    <source>
        <dbReference type="Proteomes" id="UP001154282"/>
    </source>
</evidence>
<name>A0AAV0IAW0_9ROSI</name>
<dbReference type="GO" id="GO:0008270">
    <property type="term" value="F:zinc ion binding"/>
    <property type="evidence" value="ECO:0007669"/>
    <property type="project" value="UniProtKB-KW"/>
</dbReference>
<dbReference type="Pfam" id="PF14111">
    <property type="entry name" value="DUF4283"/>
    <property type="match status" value="1"/>
</dbReference>
<dbReference type="InterPro" id="IPR025558">
    <property type="entry name" value="DUF4283"/>
</dbReference>
<dbReference type="SUPFAM" id="SSF57756">
    <property type="entry name" value="Retrovirus zinc finger-like domains"/>
    <property type="match status" value="1"/>
</dbReference>
<dbReference type="PANTHER" id="PTHR31286">
    <property type="entry name" value="GLYCINE-RICH CELL WALL STRUCTURAL PROTEIN 1.8-LIKE"/>
    <property type="match status" value="1"/>
</dbReference>
<evidence type="ECO:0000256" key="2">
    <source>
        <dbReference type="SAM" id="MobiDB-lite"/>
    </source>
</evidence>
<keyword evidence="1" id="KW-0862">Zinc</keyword>
<evidence type="ECO:0000259" key="3">
    <source>
        <dbReference type="PROSITE" id="PS50158"/>
    </source>
</evidence>
<protein>
    <recommendedName>
        <fullName evidence="3">CCHC-type domain-containing protein</fullName>
    </recommendedName>
</protein>
<dbReference type="InterPro" id="IPR036875">
    <property type="entry name" value="Znf_CCHC_sf"/>
</dbReference>
<dbReference type="InterPro" id="IPR040256">
    <property type="entry name" value="At4g02000-like"/>
</dbReference>
<proteinExistence type="predicted"/>
<dbReference type="InterPro" id="IPR001878">
    <property type="entry name" value="Znf_CCHC"/>
</dbReference>
<sequence>MDLNNETFLVTFGNDQDYLRALTGGPWVILDHYLVVHQWSPAFRTSDKPHRRVVAWVQLPELPVHFYHREVLFALGNLIGRTVKLDYHTEKLERGKFARLAIELDMTKPLPTRIRLDGFWQQVLYENIPQICFQCGRIGHLEDNCPLSKSNQVLAITNGSGSDQLQISSESSPAEPPYGFGPWMHVTRKSRKPAKSGNVDANRGNNLPLMETAQVGKVLPKSAQKGKGDSRATSPLETKGKEDGKLANKKGSVLVSKGKSAVVEGQATDKKIQSGKPIKEWRAVGQREGIINQAQPNEASASNSDQNTLMGQGNKTTMMELEPQTVVGENNTTIHLVSVPPLATNLKENRDPNVTSNTSVRQHYRKKQANHSPAKDSNRGISLRAAKKPVHVAINKRELANKPKEAAFPVTISAIEDFIAQSQQKQSDFTSAKEGKTGDVDMVESLGDTLTNTVPANREPSSDPTANN</sequence>
<gene>
    <name evidence="4" type="ORF">LITE_LOCUS8245</name>
</gene>
<feature type="region of interest" description="Disordered" evidence="2">
    <location>
        <begin position="292"/>
        <end position="312"/>
    </location>
</feature>
<evidence type="ECO:0000256" key="1">
    <source>
        <dbReference type="PROSITE-ProRule" id="PRU00047"/>
    </source>
</evidence>
<dbReference type="EMBL" id="CAMGYJ010000003">
    <property type="protein sequence ID" value="CAI0394249.1"/>
    <property type="molecule type" value="Genomic_DNA"/>
</dbReference>
<keyword evidence="1" id="KW-0863">Zinc-finger</keyword>
<accession>A0AAV0IAW0</accession>
<reference evidence="4" key="1">
    <citation type="submission" date="2022-08" db="EMBL/GenBank/DDBJ databases">
        <authorList>
            <person name="Gutierrez-Valencia J."/>
        </authorList>
    </citation>
    <scope>NUCLEOTIDE SEQUENCE</scope>
</reference>
<comment type="caution">
    <text evidence="4">The sequence shown here is derived from an EMBL/GenBank/DDBJ whole genome shotgun (WGS) entry which is preliminary data.</text>
</comment>
<feature type="region of interest" description="Disordered" evidence="2">
    <location>
        <begin position="446"/>
        <end position="468"/>
    </location>
</feature>
<feature type="domain" description="CCHC-type" evidence="3">
    <location>
        <begin position="132"/>
        <end position="146"/>
    </location>
</feature>
<dbReference type="AlphaFoldDB" id="A0AAV0IAW0"/>
<organism evidence="4 5">
    <name type="scientific">Linum tenue</name>
    <dbReference type="NCBI Taxonomy" id="586396"/>
    <lineage>
        <taxon>Eukaryota</taxon>
        <taxon>Viridiplantae</taxon>
        <taxon>Streptophyta</taxon>
        <taxon>Embryophyta</taxon>
        <taxon>Tracheophyta</taxon>
        <taxon>Spermatophyta</taxon>
        <taxon>Magnoliopsida</taxon>
        <taxon>eudicotyledons</taxon>
        <taxon>Gunneridae</taxon>
        <taxon>Pentapetalae</taxon>
        <taxon>rosids</taxon>
        <taxon>fabids</taxon>
        <taxon>Malpighiales</taxon>
        <taxon>Linaceae</taxon>
        <taxon>Linum</taxon>
    </lineage>
</organism>
<dbReference type="PROSITE" id="PS50158">
    <property type="entry name" value="ZF_CCHC"/>
    <property type="match status" value="1"/>
</dbReference>
<evidence type="ECO:0000313" key="4">
    <source>
        <dbReference type="EMBL" id="CAI0394249.1"/>
    </source>
</evidence>
<dbReference type="GO" id="GO:0003676">
    <property type="term" value="F:nucleic acid binding"/>
    <property type="evidence" value="ECO:0007669"/>
    <property type="project" value="InterPro"/>
</dbReference>
<dbReference type="PANTHER" id="PTHR31286:SF99">
    <property type="entry name" value="DUF4283 DOMAIN-CONTAINING PROTEIN"/>
    <property type="match status" value="1"/>
</dbReference>
<keyword evidence="1" id="KW-0479">Metal-binding</keyword>
<feature type="compositionally biased region" description="Low complexity" evidence="2">
    <location>
        <begin position="249"/>
        <end position="263"/>
    </location>
</feature>
<feature type="compositionally biased region" description="Polar residues" evidence="2">
    <location>
        <begin position="162"/>
        <end position="172"/>
    </location>
</feature>
<feature type="region of interest" description="Disordered" evidence="2">
    <location>
        <begin position="341"/>
        <end position="381"/>
    </location>
</feature>
<dbReference type="Proteomes" id="UP001154282">
    <property type="component" value="Unassembled WGS sequence"/>
</dbReference>